<dbReference type="OMA" id="QWAQRKT"/>
<proteinExistence type="predicted"/>
<feature type="compositionally biased region" description="Basic and acidic residues" evidence="1">
    <location>
        <begin position="59"/>
        <end position="80"/>
    </location>
</feature>
<evidence type="ECO:0000313" key="2">
    <source>
        <dbReference type="EMBL" id="EYU39388.1"/>
    </source>
</evidence>
<protein>
    <submittedName>
        <fullName evidence="2">Uncharacterized protein</fullName>
    </submittedName>
</protein>
<keyword evidence="3" id="KW-1185">Reference proteome</keyword>
<reference evidence="2 3" key="1">
    <citation type="journal article" date="2013" name="Proc. Natl. Acad. Sci. U.S.A.">
        <title>Fine-scale variation in meiotic recombination in Mimulus inferred from population shotgun sequencing.</title>
        <authorList>
            <person name="Hellsten U."/>
            <person name="Wright K.M."/>
            <person name="Jenkins J."/>
            <person name="Shu S."/>
            <person name="Yuan Y."/>
            <person name="Wessler S.R."/>
            <person name="Schmutz J."/>
            <person name="Willis J.H."/>
            <person name="Rokhsar D.S."/>
        </authorList>
    </citation>
    <scope>NUCLEOTIDE SEQUENCE [LARGE SCALE GENOMIC DNA]</scope>
    <source>
        <strain evidence="3">cv. DUN x IM62</strain>
    </source>
</reference>
<gene>
    <name evidence="2" type="ORF">MIMGU_mgv1a014643mg</name>
</gene>
<name>A0A022RHX7_ERYGU</name>
<feature type="region of interest" description="Disordered" evidence="1">
    <location>
        <begin position="1"/>
        <end position="135"/>
    </location>
</feature>
<accession>A0A022RHX7</accession>
<dbReference type="PANTHER" id="PTHR36387">
    <property type="entry name" value="UDP-N-ACETYLMURAMOYL-L-ALANYL-D-GLUTAMATE-2, 6-DIAMINOPIMELATE LIGASE"/>
    <property type="match status" value="1"/>
</dbReference>
<dbReference type="STRING" id="4155.A0A022RHX7"/>
<dbReference type="KEGG" id="egt:105955782"/>
<dbReference type="PhylomeDB" id="A0A022RHX7"/>
<dbReference type="AlphaFoldDB" id="A0A022RHX7"/>
<dbReference type="OrthoDB" id="1869542at2759"/>
<dbReference type="Proteomes" id="UP000030748">
    <property type="component" value="Unassembled WGS sequence"/>
</dbReference>
<dbReference type="EMBL" id="KI630445">
    <property type="protein sequence ID" value="EYU39388.1"/>
    <property type="molecule type" value="Genomic_DNA"/>
</dbReference>
<dbReference type="eggNOG" id="ENOG502RZS5">
    <property type="taxonomic scope" value="Eukaryota"/>
</dbReference>
<evidence type="ECO:0000256" key="1">
    <source>
        <dbReference type="SAM" id="MobiDB-lite"/>
    </source>
</evidence>
<feature type="compositionally biased region" description="Basic and acidic residues" evidence="1">
    <location>
        <begin position="93"/>
        <end position="106"/>
    </location>
</feature>
<sequence length="183" mass="20715">MSDKEMDSETDAPEEFSVQQGMQQDEEITKVQREHKARVVRESKERRRQWAQKLTPKSVPKEESTKDEPEPETEAREEGPSKGNNNNGMLPDDIVKLLAAREKKVFASDSEDEKDDDKTASKKRRLKKSGSGPVILKEIPAPQCVQNSLDFLEKRKMQIPRSSAVLKNSKQALRLLSASGLLK</sequence>
<dbReference type="PANTHER" id="PTHR36387:SF2">
    <property type="entry name" value="UDP-N-ACETYLMURAMOYL-L-ALANYL-D-GLUTAMATE-2, 6-DIAMINOPIMELATE LIGASE"/>
    <property type="match status" value="1"/>
</dbReference>
<feature type="compositionally biased region" description="Basic and acidic residues" evidence="1">
    <location>
        <begin position="27"/>
        <end position="45"/>
    </location>
</feature>
<evidence type="ECO:0000313" key="3">
    <source>
        <dbReference type="Proteomes" id="UP000030748"/>
    </source>
</evidence>
<organism evidence="2 3">
    <name type="scientific">Erythranthe guttata</name>
    <name type="common">Yellow monkey flower</name>
    <name type="synonym">Mimulus guttatus</name>
    <dbReference type="NCBI Taxonomy" id="4155"/>
    <lineage>
        <taxon>Eukaryota</taxon>
        <taxon>Viridiplantae</taxon>
        <taxon>Streptophyta</taxon>
        <taxon>Embryophyta</taxon>
        <taxon>Tracheophyta</taxon>
        <taxon>Spermatophyta</taxon>
        <taxon>Magnoliopsida</taxon>
        <taxon>eudicotyledons</taxon>
        <taxon>Gunneridae</taxon>
        <taxon>Pentapetalae</taxon>
        <taxon>asterids</taxon>
        <taxon>lamiids</taxon>
        <taxon>Lamiales</taxon>
        <taxon>Phrymaceae</taxon>
        <taxon>Erythranthe</taxon>
    </lineage>
</organism>